<dbReference type="PANTHER" id="PTHR38785:SF1">
    <property type="entry name" value="HOMOLOG OF VIRK"/>
    <property type="match status" value="1"/>
</dbReference>
<dbReference type="RefSeq" id="WP_267145045.1">
    <property type="nucleotide sequence ID" value="NZ_JAODIL010000082.1"/>
</dbReference>
<sequence>MSQSTLAYGFSAPATGLKLFSSLINGELKPGMAWSRGAYRVKYMLRALSAPLLSYSLLNCLAQNARLAMILRAQPSLPAKLYRPYLAANFDHQTVLTALSQHYFLLEKHLPAMLFESYLTATGATLAVLEGKNGEHYRIKLLTMDQLDKEGEATLLFESPNGERLAIITFSVFNWQNRRTLFIGGVQGARPETPHEAIQGASKGCHGLFPKRLLIEALCHLASHLAVEQILAAGNQTHIYQHWRYRHKKKRQLFADYDEFWLSLHGRLTDDNHFLLPASIGRKSLDDIASKKRAEYRRRYALMDNLAEQLETHF</sequence>
<protein>
    <submittedName>
        <fullName evidence="1">VirK/YbjX family protein</fullName>
    </submittedName>
</protein>
<dbReference type="Pfam" id="PF04393">
    <property type="entry name" value="DUF535"/>
    <property type="match status" value="1"/>
</dbReference>
<evidence type="ECO:0000313" key="1">
    <source>
        <dbReference type="EMBL" id="MCU5779325.1"/>
    </source>
</evidence>
<proteinExistence type="predicted"/>
<evidence type="ECO:0000313" key="2">
    <source>
        <dbReference type="Proteomes" id="UP001064262"/>
    </source>
</evidence>
<dbReference type="EMBL" id="JAODIM010000043">
    <property type="protein sequence ID" value="MCU5779325.1"/>
    <property type="molecule type" value="Genomic_DNA"/>
</dbReference>
<organism evidence="1 2">
    <name type="scientific">Winslowiella arboricola</name>
    <dbReference type="NCBI Taxonomy" id="2978220"/>
    <lineage>
        <taxon>Bacteria</taxon>
        <taxon>Pseudomonadati</taxon>
        <taxon>Pseudomonadota</taxon>
        <taxon>Gammaproteobacteria</taxon>
        <taxon>Enterobacterales</taxon>
        <taxon>Erwiniaceae</taxon>
        <taxon>Winslowiella</taxon>
    </lineage>
</organism>
<reference evidence="1" key="1">
    <citation type="submission" date="2022-09" db="EMBL/GenBank/DDBJ databases">
        <title>Winslowiella arboricola sp. nov., isolated from bleeding cankers on broadleaf hosts.</title>
        <authorList>
            <person name="Brady C."/>
            <person name="Kaur S."/>
            <person name="Crampton B."/>
            <person name="Maddock D."/>
            <person name="Arnold D."/>
            <person name="Denman S."/>
        </authorList>
    </citation>
    <scope>NUCLEOTIDE SEQUENCE</scope>
    <source>
        <strain evidence="1">BAC 15a-03b</strain>
    </source>
</reference>
<dbReference type="PANTHER" id="PTHR38785">
    <property type="entry name" value="HOMOLOG OF VIRK"/>
    <property type="match status" value="1"/>
</dbReference>
<dbReference type="InterPro" id="IPR007488">
    <property type="entry name" value="DUF535"/>
</dbReference>
<comment type="caution">
    <text evidence="1">The sequence shown here is derived from an EMBL/GenBank/DDBJ whole genome shotgun (WGS) entry which is preliminary data.</text>
</comment>
<keyword evidence="2" id="KW-1185">Reference proteome</keyword>
<dbReference type="Proteomes" id="UP001064262">
    <property type="component" value="Unassembled WGS sequence"/>
</dbReference>
<dbReference type="AlphaFoldDB" id="A0A9J6PUG0"/>
<name>A0A9J6PUG0_9GAMM</name>
<accession>A0A9J6PUG0</accession>
<dbReference type="GO" id="GO:0006974">
    <property type="term" value="P:DNA damage response"/>
    <property type="evidence" value="ECO:0007669"/>
    <property type="project" value="TreeGrafter"/>
</dbReference>
<gene>
    <name evidence="1" type="ORF">N5923_17715</name>
</gene>